<keyword evidence="10" id="KW-0539">Nucleus</keyword>
<feature type="domain" description="SAM-dependent MTase RsmB/NOP-type" evidence="15">
    <location>
        <begin position="913"/>
        <end position="1310"/>
    </location>
</feature>
<evidence type="ECO:0000256" key="7">
    <source>
        <dbReference type="ARBA" id="ARBA00022884"/>
    </source>
</evidence>
<dbReference type="Gene3D" id="3.40.50.150">
    <property type="entry name" value="Vaccinia Virus protein VP39"/>
    <property type="match status" value="1"/>
</dbReference>
<organism evidence="16 17">
    <name type="scientific">Friedmanniomyces endolithicus</name>
    <dbReference type="NCBI Taxonomy" id="329885"/>
    <lineage>
        <taxon>Eukaryota</taxon>
        <taxon>Fungi</taxon>
        <taxon>Dikarya</taxon>
        <taxon>Ascomycota</taxon>
        <taxon>Pezizomycotina</taxon>
        <taxon>Dothideomycetes</taxon>
        <taxon>Dothideomycetidae</taxon>
        <taxon>Mycosphaerellales</taxon>
        <taxon>Teratosphaeriaceae</taxon>
        <taxon>Friedmanniomyces</taxon>
    </lineage>
</organism>
<dbReference type="InterPro" id="IPR048889">
    <property type="entry name" value="NSUN5_RCM1_N"/>
</dbReference>
<dbReference type="OrthoDB" id="21060at2759"/>
<dbReference type="Gene3D" id="3.30.70.1170">
    <property type="entry name" value="Sun protein, domain 3"/>
    <property type="match status" value="1"/>
</dbReference>
<dbReference type="InterPro" id="IPR001678">
    <property type="entry name" value="MeTrfase_RsmB-F_NOP2_dom"/>
</dbReference>
<dbReference type="GO" id="GO:0008173">
    <property type="term" value="F:RNA methyltransferase activity"/>
    <property type="evidence" value="ECO:0007669"/>
    <property type="project" value="InterPro"/>
</dbReference>
<feature type="binding site" evidence="13">
    <location>
        <position position="1105"/>
    </location>
    <ligand>
        <name>S-adenosyl-L-methionine</name>
        <dbReference type="ChEBI" id="CHEBI:59789"/>
    </ligand>
</feature>
<feature type="compositionally biased region" description="Basic and acidic residues" evidence="14">
    <location>
        <begin position="230"/>
        <end position="239"/>
    </location>
</feature>
<dbReference type="PRINTS" id="PR02008">
    <property type="entry name" value="RCMTFAMILY"/>
</dbReference>
<feature type="region of interest" description="Disordered" evidence="14">
    <location>
        <begin position="674"/>
        <end position="697"/>
    </location>
</feature>
<evidence type="ECO:0000256" key="4">
    <source>
        <dbReference type="ARBA" id="ARBA00022603"/>
    </source>
</evidence>
<keyword evidence="4 13" id="KW-0489">Methyltransferase</keyword>
<dbReference type="InterPro" id="IPR029063">
    <property type="entry name" value="SAM-dependent_MTases_sf"/>
</dbReference>
<feature type="compositionally biased region" description="Basic and acidic residues" evidence="14">
    <location>
        <begin position="484"/>
        <end position="498"/>
    </location>
</feature>
<evidence type="ECO:0000256" key="9">
    <source>
        <dbReference type="ARBA" id="ARBA00023163"/>
    </source>
</evidence>
<dbReference type="InterPro" id="IPR049560">
    <property type="entry name" value="MeTrfase_RsmB-F_NOP2_cat"/>
</dbReference>
<proteinExistence type="inferred from homology"/>
<feature type="binding site" evidence="13">
    <location>
        <position position="1056"/>
    </location>
    <ligand>
        <name>S-adenosyl-L-methionine</name>
        <dbReference type="ChEBI" id="CHEBI:59789"/>
    </ligand>
</feature>
<dbReference type="InterPro" id="IPR049561">
    <property type="entry name" value="NSUN5_7_fdxn-like"/>
</dbReference>
<feature type="compositionally biased region" description="Acidic residues" evidence="14">
    <location>
        <begin position="1165"/>
        <end position="1176"/>
    </location>
</feature>
<dbReference type="GO" id="GO:0005669">
    <property type="term" value="C:transcription factor TFIID complex"/>
    <property type="evidence" value="ECO:0007669"/>
    <property type="project" value="InterPro"/>
</dbReference>
<feature type="region of interest" description="Disordered" evidence="14">
    <location>
        <begin position="597"/>
        <end position="621"/>
    </location>
</feature>
<keyword evidence="6 13" id="KW-0949">S-adenosyl-L-methionine</keyword>
<keyword evidence="8" id="KW-0805">Transcription regulation</keyword>
<dbReference type="GO" id="GO:0070475">
    <property type="term" value="P:rRNA base methylation"/>
    <property type="evidence" value="ECO:0007669"/>
    <property type="project" value="TreeGrafter"/>
</dbReference>
<feature type="region of interest" description="Disordered" evidence="14">
    <location>
        <begin position="1114"/>
        <end position="1176"/>
    </location>
</feature>
<dbReference type="FunFam" id="3.30.70.1170:FF:000006">
    <property type="entry name" value="NOL1/NOP2/Sun domain family protein"/>
    <property type="match status" value="1"/>
</dbReference>
<dbReference type="InterPro" id="IPR023267">
    <property type="entry name" value="RCMT"/>
</dbReference>
<dbReference type="GO" id="GO:0006352">
    <property type="term" value="P:DNA-templated transcription initiation"/>
    <property type="evidence" value="ECO:0007669"/>
    <property type="project" value="InterPro"/>
</dbReference>
<dbReference type="Pfam" id="PF01189">
    <property type="entry name" value="Methyltr_RsmB-F"/>
    <property type="match status" value="1"/>
</dbReference>
<dbReference type="Proteomes" id="UP000310066">
    <property type="component" value="Unassembled WGS sequence"/>
</dbReference>
<feature type="region of interest" description="Disordered" evidence="14">
    <location>
        <begin position="218"/>
        <end position="240"/>
    </location>
</feature>
<evidence type="ECO:0000256" key="5">
    <source>
        <dbReference type="ARBA" id="ARBA00022679"/>
    </source>
</evidence>
<evidence type="ECO:0000256" key="12">
    <source>
        <dbReference type="ARBA" id="ARBA00031747"/>
    </source>
</evidence>
<feature type="compositionally biased region" description="Polar residues" evidence="14">
    <location>
        <begin position="77"/>
        <end position="132"/>
    </location>
</feature>
<evidence type="ECO:0000256" key="2">
    <source>
        <dbReference type="ARBA" id="ARBA00006178"/>
    </source>
</evidence>
<keyword evidence="7 13" id="KW-0694">RNA-binding</keyword>
<feature type="compositionally biased region" description="Low complexity" evidence="14">
    <location>
        <begin position="1145"/>
        <end position="1155"/>
    </location>
</feature>
<evidence type="ECO:0000256" key="14">
    <source>
        <dbReference type="SAM" id="MobiDB-lite"/>
    </source>
</evidence>
<gene>
    <name evidence="16" type="ORF">B0A54_11130</name>
</gene>
<evidence type="ECO:0000256" key="8">
    <source>
        <dbReference type="ARBA" id="ARBA00023015"/>
    </source>
</evidence>
<evidence type="ECO:0000256" key="11">
    <source>
        <dbReference type="ARBA" id="ARBA00025346"/>
    </source>
</evidence>
<feature type="region of interest" description="Disordered" evidence="14">
    <location>
        <begin position="1"/>
        <end position="145"/>
    </location>
</feature>
<dbReference type="Pfam" id="PF21148">
    <property type="entry name" value="NSUN5_fdxn-like"/>
    <property type="match status" value="1"/>
</dbReference>
<comment type="similarity">
    <text evidence="2">Belongs to the TAF4 family.</text>
</comment>
<protein>
    <recommendedName>
        <fullName evidence="3">Transcription initiation factor TFIID subunit 4</fullName>
    </recommendedName>
    <alternativeName>
        <fullName evidence="12">TBP-associated factor 4</fullName>
    </alternativeName>
</protein>
<comment type="subcellular location">
    <subcellularLocation>
        <location evidence="1">Nucleus</location>
    </subcellularLocation>
</comment>
<feature type="region of interest" description="Disordered" evidence="14">
    <location>
        <begin position="1319"/>
        <end position="1348"/>
    </location>
</feature>
<dbReference type="GO" id="GO:0003723">
    <property type="term" value="F:RNA binding"/>
    <property type="evidence" value="ECO:0007669"/>
    <property type="project" value="UniProtKB-UniRule"/>
</dbReference>
<dbReference type="STRING" id="329885.A0A4U0USR8"/>
<dbReference type="SUPFAM" id="SSF53335">
    <property type="entry name" value="S-adenosyl-L-methionine-dependent methyltransferases"/>
    <property type="match status" value="1"/>
</dbReference>
<dbReference type="EMBL" id="NAJP01000047">
    <property type="protein sequence ID" value="TKA38116.1"/>
    <property type="molecule type" value="Genomic_DNA"/>
</dbReference>
<feature type="active site" description="Nucleophile" evidence="13">
    <location>
        <position position="1213"/>
    </location>
</feature>
<keyword evidence="5 13" id="KW-0808">Transferase</keyword>
<accession>A0A4U0USR8</accession>
<evidence type="ECO:0000256" key="3">
    <source>
        <dbReference type="ARBA" id="ARBA00017306"/>
    </source>
</evidence>
<evidence type="ECO:0000259" key="15">
    <source>
        <dbReference type="PROSITE" id="PS51686"/>
    </source>
</evidence>
<feature type="compositionally biased region" description="Basic and acidic residues" evidence="14">
    <location>
        <begin position="434"/>
        <end position="450"/>
    </location>
</feature>
<dbReference type="PROSITE" id="PS51686">
    <property type="entry name" value="SAM_MT_RSMB_NOP"/>
    <property type="match status" value="1"/>
</dbReference>
<keyword evidence="9" id="KW-0804">Transcription</keyword>
<dbReference type="Pfam" id="PF05236">
    <property type="entry name" value="TAF4"/>
    <property type="match status" value="1"/>
</dbReference>
<evidence type="ECO:0000256" key="10">
    <source>
        <dbReference type="ARBA" id="ARBA00023242"/>
    </source>
</evidence>
<evidence type="ECO:0000256" key="6">
    <source>
        <dbReference type="ARBA" id="ARBA00022691"/>
    </source>
</evidence>
<dbReference type="GO" id="GO:0005730">
    <property type="term" value="C:nucleolus"/>
    <property type="evidence" value="ECO:0007669"/>
    <property type="project" value="TreeGrafter"/>
</dbReference>
<feature type="region of interest" description="Disordered" evidence="14">
    <location>
        <begin position="380"/>
        <end position="417"/>
    </location>
</feature>
<feature type="binding site" evidence="13">
    <location>
        <position position="1085"/>
    </location>
    <ligand>
        <name>S-adenosyl-L-methionine</name>
        <dbReference type="ChEBI" id="CHEBI:59789"/>
    </ligand>
</feature>
<sequence>MSQYALSPPQKPAPQPYPSTAYQNAASPTNPPGYGPPPAKRPRLSPDARSPVGSGIPYAQPLYGGSGVYGNPYAPQTAVQSPYGSPSTYVASPQSSFNTPQYHPQWQSQAPTPASAPTRQMSPPNPQTTSAQMMPPPPRPNKEEKEQRMNIDDIGDSLYGSGVSIKDEENYLLNAFQNRHGNDSFASTQGTSFGSSTTSANNSFNLLTQGTSFGSQGPNGAFAGRLGHTHSQEEIEAEAKRKRANAARARNEANQYPMNNQFLLTNCVRSRLMERAKEQGVAVNTQGLWQRAQGTQVMLNGSGTEGIAAVDTRPEFTTTRGDHFEQLLSLVSLASGERLRGLMEEAFAISRARRYGDHGRVPPEFADIAVGEGERRVEEVVPENITGSQWDRVPGSDDTNLANGSSTTPQPQPTISFHSAITTRLRDLALRDKAAETARTKSRETRRKAAEAAAAGTSTDETGNGAADSGAESSGVAPIAEPAKISKKEQLRKEKEAKNANQAFSHTSTNQTAAKFTLGKKAKQYSWMQSAGSAGGAAGLQNRYKAATPAAAAASTAVGAGTGALGGGAAGKVEGSGASPGAIGSSGAVGDVAMARGQSEQGPAKPLEWGEWREDGPEGQGVQGRDWVVVLERDGRQKMALQRLFTKLNYKKNLKTLDSITTLAEFKDGDVTEADRETERATRMQASGEKTEDRAKKLKVKEGRRELAEESKRLRRCEWKLRAREAGSNVWLDELEQQDEALGRKDEEMERLRHEVQPINAFPFDQVVIMSLYHEAASILDETRAKKCSIKSLVYTTKKGKEWKSDPKALFALSTEAAKWSEVLAEVVGRSGVLGVERTQLSPTLALVLTYDLFLSKRGIALPASHGLNAAVSKHKARLSAELTKARLRRGCATIDELRVKINGGSVLSDGKEGQRKVPRHPRWVRINTLKTTLDEQLAGQFAQWQSVPTLREVVQAASSREQVYHVDEHIPNLIAIPSGADITTSVAYRTGDLILQDKASCFPAYLLDPQAGKGDVIDACAAPGNKTTHLAAVLAESNARRETDNAQGGKIIACEKDAARSETLEKMIKLAGAAEVVTVKAKQDFTKLPPTARVAANITALLLDPSCSGSGMVGRDEDSGITVHLPSTTPDVPTVRGKKRKRPAATASAALQPSAAPPPAVSTTEEELPPDSADDTAEKLTARLANLAAFQLRLLEHAMAFPAARKIVYSTCSIHPEENEHVVVAALRSEVAREMGWRVLRRSEQVVGMREWHLRGQRDEVAAAVGFEVDGETKGLEVDVKEVSEACLRCDKHGEDGTMGFFVVGFVRDVGETLASNGNGGVGLVSGDGESYDDTNGDDESWEGFAD</sequence>
<comment type="caution">
    <text evidence="16">The sequence shown here is derived from an EMBL/GenBank/DDBJ whole genome shotgun (WGS) entry which is preliminary data.</text>
</comment>
<feature type="compositionally biased region" description="Pro residues" evidence="14">
    <location>
        <begin position="29"/>
        <end position="39"/>
    </location>
</feature>
<feature type="compositionally biased region" description="Polar residues" evidence="14">
    <location>
        <begin position="499"/>
        <end position="508"/>
    </location>
</feature>
<name>A0A4U0USR8_9PEZI</name>
<evidence type="ECO:0000256" key="13">
    <source>
        <dbReference type="PROSITE-ProRule" id="PRU01023"/>
    </source>
</evidence>
<evidence type="ECO:0000313" key="16">
    <source>
        <dbReference type="EMBL" id="TKA38116.1"/>
    </source>
</evidence>
<feature type="compositionally biased region" description="Acidic residues" evidence="14">
    <location>
        <begin position="1331"/>
        <end position="1348"/>
    </location>
</feature>
<dbReference type="Pfam" id="PF21153">
    <property type="entry name" value="NSUN5_N"/>
    <property type="match status" value="1"/>
</dbReference>
<evidence type="ECO:0000313" key="17">
    <source>
        <dbReference type="Proteomes" id="UP000310066"/>
    </source>
</evidence>
<dbReference type="InterPro" id="IPR007900">
    <property type="entry name" value="TAF4_C"/>
</dbReference>
<feature type="compositionally biased region" description="Polar residues" evidence="14">
    <location>
        <begin position="397"/>
        <end position="417"/>
    </location>
</feature>
<dbReference type="PANTHER" id="PTHR22807:SF4">
    <property type="entry name" value="28S RRNA (CYTOSINE-C(5))-METHYLTRANSFERASE"/>
    <property type="match status" value="1"/>
</dbReference>
<feature type="region of interest" description="Disordered" evidence="14">
    <location>
        <begin position="434"/>
        <end position="508"/>
    </location>
</feature>
<dbReference type="PANTHER" id="PTHR22807">
    <property type="entry name" value="NOP2 YEAST -RELATED NOL1/NOP2/FMU SUN DOMAIN-CONTAINING"/>
    <property type="match status" value="1"/>
</dbReference>
<feature type="binding site" evidence="13">
    <location>
        <begin position="1021"/>
        <end position="1027"/>
    </location>
    <ligand>
        <name>S-adenosyl-L-methionine</name>
        <dbReference type="ChEBI" id="CHEBI:59789"/>
    </ligand>
</feature>
<comment type="function">
    <text evidence="11">Functions as a component of the DNA-binding general transcription factor complex TFIID. Binding of TFIID to a promoter (with or without TATA element) is the initial step in pre-initiation complex (PIC) formation. TFIID plays a key role in the regulation of gene expression by RNA polymerase II through different activities such as transcription activator interaction, core promoter recognition and selectivity, TFIIA and TFIIB interaction, chromatin modification (histone acetylation by TAF1), facilitation of DNA opening and initiation of transcription.</text>
</comment>
<comment type="similarity">
    <text evidence="13">Belongs to the class I-like SAM-binding methyltransferase superfamily. RsmB/NOP family.</text>
</comment>
<reference evidence="16 17" key="1">
    <citation type="submission" date="2017-03" db="EMBL/GenBank/DDBJ databases">
        <title>Genomes of endolithic fungi from Antarctica.</title>
        <authorList>
            <person name="Coleine C."/>
            <person name="Masonjones S."/>
            <person name="Stajich J.E."/>
        </authorList>
    </citation>
    <scope>NUCLEOTIDE SEQUENCE [LARGE SCALE GENOMIC DNA]</scope>
    <source>
        <strain evidence="16 17">CCFEE 5311</strain>
    </source>
</reference>
<evidence type="ECO:0000256" key="1">
    <source>
        <dbReference type="ARBA" id="ARBA00004123"/>
    </source>
</evidence>